<sequence>MDTDLDKKFNEAFDKISELKKVLAPDVMLKFYAYYKQANFGNKFSLNSNLTVRSAFKFNAWMQLNGMTTEEAKKEYIKLANTVLKNTD</sequence>
<dbReference type="SUPFAM" id="SSF47027">
    <property type="entry name" value="Acyl-CoA binding protein"/>
    <property type="match status" value="1"/>
</dbReference>
<keyword evidence="4" id="KW-1185">Reference proteome</keyword>
<dbReference type="EMBL" id="QFFG01000001">
    <property type="protein sequence ID" value="PWG06422.1"/>
    <property type="molecule type" value="Genomic_DNA"/>
</dbReference>
<feature type="domain" description="ACB" evidence="2">
    <location>
        <begin position="5"/>
        <end position="88"/>
    </location>
</feature>
<protein>
    <submittedName>
        <fullName evidence="3">Phosphatidylserine decarboxylase</fullName>
    </submittedName>
</protein>
<dbReference type="PROSITE" id="PS51228">
    <property type="entry name" value="ACB_2"/>
    <property type="match status" value="1"/>
</dbReference>
<dbReference type="Proteomes" id="UP000245670">
    <property type="component" value="Unassembled WGS sequence"/>
</dbReference>
<dbReference type="Gene3D" id="1.20.80.10">
    <property type="match status" value="1"/>
</dbReference>
<reference evidence="3 4" key="1">
    <citation type="submission" date="2018-05" db="EMBL/GenBank/DDBJ databases">
        <title>Polaribacter aquimarinus sp. nov., isolated from sediment in a sediment of sea.</title>
        <authorList>
            <person name="Lu D."/>
        </authorList>
    </citation>
    <scope>NUCLEOTIDE SEQUENCE [LARGE SCALE GENOMIC DNA]</scope>
    <source>
        <strain evidence="3 4">ZY113</strain>
    </source>
</reference>
<name>A0A2U2JDN7_9FLAO</name>
<organism evidence="3 4">
    <name type="scientific">Polaribacter aquimarinus</name>
    <dbReference type="NCBI Taxonomy" id="2100726"/>
    <lineage>
        <taxon>Bacteria</taxon>
        <taxon>Pseudomonadati</taxon>
        <taxon>Bacteroidota</taxon>
        <taxon>Flavobacteriia</taxon>
        <taxon>Flavobacteriales</taxon>
        <taxon>Flavobacteriaceae</taxon>
    </lineage>
</organism>
<dbReference type="GO" id="GO:0000062">
    <property type="term" value="F:fatty-acyl-CoA binding"/>
    <property type="evidence" value="ECO:0007669"/>
    <property type="project" value="InterPro"/>
</dbReference>
<evidence type="ECO:0000259" key="2">
    <source>
        <dbReference type="PROSITE" id="PS51228"/>
    </source>
</evidence>
<dbReference type="InterPro" id="IPR014352">
    <property type="entry name" value="FERM/acyl-CoA-bd_prot_sf"/>
</dbReference>
<evidence type="ECO:0000256" key="1">
    <source>
        <dbReference type="ARBA" id="ARBA00023121"/>
    </source>
</evidence>
<dbReference type="Pfam" id="PF00887">
    <property type="entry name" value="ACBP"/>
    <property type="match status" value="1"/>
</dbReference>
<dbReference type="RefSeq" id="WP_109403338.1">
    <property type="nucleotide sequence ID" value="NZ_QFFG01000001.1"/>
</dbReference>
<evidence type="ECO:0000313" key="3">
    <source>
        <dbReference type="EMBL" id="PWG06422.1"/>
    </source>
</evidence>
<dbReference type="PRINTS" id="PR00689">
    <property type="entry name" value="ACOABINDINGP"/>
</dbReference>
<gene>
    <name evidence="3" type="ORF">DIS07_00900</name>
</gene>
<dbReference type="GO" id="GO:0006631">
    <property type="term" value="P:fatty acid metabolic process"/>
    <property type="evidence" value="ECO:0007669"/>
    <property type="project" value="TreeGrafter"/>
</dbReference>
<evidence type="ECO:0000313" key="4">
    <source>
        <dbReference type="Proteomes" id="UP000245670"/>
    </source>
</evidence>
<dbReference type="InterPro" id="IPR035984">
    <property type="entry name" value="Acyl-CoA-binding_sf"/>
</dbReference>
<dbReference type="PANTHER" id="PTHR23310">
    <property type="entry name" value="ACYL-COA-BINDING PROTEIN, ACBP"/>
    <property type="match status" value="1"/>
</dbReference>
<comment type="caution">
    <text evidence="3">The sequence shown here is derived from an EMBL/GenBank/DDBJ whole genome shotgun (WGS) entry which is preliminary data.</text>
</comment>
<dbReference type="PANTHER" id="PTHR23310:SF62">
    <property type="entry name" value="ACYL-COA BINDING PROTEIN 1, ISOFORM A"/>
    <property type="match status" value="1"/>
</dbReference>
<accession>A0A2U2JDN7</accession>
<dbReference type="OrthoDB" id="981216at2"/>
<proteinExistence type="predicted"/>
<keyword evidence="1" id="KW-0446">Lipid-binding</keyword>
<dbReference type="InterPro" id="IPR000582">
    <property type="entry name" value="Acyl-CoA-binding_protein"/>
</dbReference>
<dbReference type="AlphaFoldDB" id="A0A2U2JDN7"/>